<feature type="compositionally biased region" description="Basic and acidic residues" evidence="1">
    <location>
        <begin position="333"/>
        <end position="346"/>
    </location>
</feature>
<feature type="region of interest" description="Disordered" evidence="1">
    <location>
        <begin position="322"/>
        <end position="371"/>
    </location>
</feature>
<dbReference type="Proteomes" id="UP001218218">
    <property type="component" value="Unassembled WGS sequence"/>
</dbReference>
<feature type="compositionally biased region" description="Polar residues" evidence="1">
    <location>
        <begin position="323"/>
        <end position="332"/>
    </location>
</feature>
<gene>
    <name evidence="2" type="ORF">DFH08DRAFT_800087</name>
</gene>
<keyword evidence="3" id="KW-1185">Reference proteome</keyword>
<feature type="compositionally biased region" description="Polar residues" evidence="1">
    <location>
        <begin position="477"/>
        <end position="490"/>
    </location>
</feature>
<evidence type="ECO:0000256" key="1">
    <source>
        <dbReference type="SAM" id="MobiDB-lite"/>
    </source>
</evidence>
<evidence type="ECO:0000313" key="2">
    <source>
        <dbReference type="EMBL" id="KAJ7363107.1"/>
    </source>
</evidence>
<accession>A0AAD7AMP0</accession>
<feature type="region of interest" description="Disordered" evidence="1">
    <location>
        <begin position="177"/>
        <end position="224"/>
    </location>
</feature>
<organism evidence="2 3">
    <name type="scientific">Mycena albidolilacea</name>
    <dbReference type="NCBI Taxonomy" id="1033008"/>
    <lineage>
        <taxon>Eukaryota</taxon>
        <taxon>Fungi</taxon>
        <taxon>Dikarya</taxon>
        <taxon>Basidiomycota</taxon>
        <taxon>Agaricomycotina</taxon>
        <taxon>Agaricomycetes</taxon>
        <taxon>Agaricomycetidae</taxon>
        <taxon>Agaricales</taxon>
        <taxon>Marasmiineae</taxon>
        <taxon>Mycenaceae</taxon>
        <taxon>Mycena</taxon>
    </lineage>
</organism>
<proteinExistence type="predicted"/>
<comment type="caution">
    <text evidence="2">The sequence shown here is derived from an EMBL/GenBank/DDBJ whole genome shotgun (WGS) entry which is preliminary data.</text>
</comment>
<reference evidence="2" key="1">
    <citation type="submission" date="2023-03" db="EMBL/GenBank/DDBJ databases">
        <title>Massive genome expansion in bonnet fungi (Mycena s.s.) driven by repeated elements and novel gene families across ecological guilds.</title>
        <authorList>
            <consortium name="Lawrence Berkeley National Laboratory"/>
            <person name="Harder C.B."/>
            <person name="Miyauchi S."/>
            <person name="Viragh M."/>
            <person name="Kuo A."/>
            <person name="Thoen E."/>
            <person name="Andreopoulos B."/>
            <person name="Lu D."/>
            <person name="Skrede I."/>
            <person name="Drula E."/>
            <person name="Henrissat B."/>
            <person name="Morin E."/>
            <person name="Kohler A."/>
            <person name="Barry K."/>
            <person name="LaButti K."/>
            <person name="Morin E."/>
            <person name="Salamov A."/>
            <person name="Lipzen A."/>
            <person name="Mereny Z."/>
            <person name="Hegedus B."/>
            <person name="Baldrian P."/>
            <person name="Stursova M."/>
            <person name="Weitz H."/>
            <person name="Taylor A."/>
            <person name="Grigoriev I.V."/>
            <person name="Nagy L.G."/>
            <person name="Martin F."/>
            <person name="Kauserud H."/>
        </authorList>
    </citation>
    <scope>NUCLEOTIDE SEQUENCE</scope>
    <source>
        <strain evidence="2">CBHHK002</strain>
    </source>
</reference>
<protein>
    <submittedName>
        <fullName evidence="2">Uncharacterized protein</fullName>
    </submittedName>
</protein>
<feature type="compositionally biased region" description="Polar residues" evidence="1">
    <location>
        <begin position="197"/>
        <end position="207"/>
    </location>
</feature>
<feature type="compositionally biased region" description="Polar residues" evidence="1">
    <location>
        <begin position="360"/>
        <end position="371"/>
    </location>
</feature>
<feature type="region of interest" description="Disordered" evidence="1">
    <location>
        <begin position="472"/>
        <end position="502"/>
    </location>
</feature>
<evidence type="ECO:0000313" key="3">
    <source>
        <dbReference type="Proteomes" id="UP001218218"/>
    </source>
</evidence>
<sequence>MAKGLCTPLSCEVTPEALCSTWRWERRAAGELGGVVSILQCAVCVREKLRLSGVLKSFADACSRQTAIRKTIVQTLEQHRLQAELVDCNDGAKKTKTTDMCSLTRGTILWSQIFNKYIQKRVYYLFGKKYSDHIKKSSQIHISFSTEYFVLPKKEIPTLHVTIGCSKAQNLGTFALKRKGDTVQQSDEDQPTKRSRNASPNGSSIHSDNQENPDPDSLNNLDLDSETDGEIEIQEENDVPHPRDHADLLQWLQLSDAQLDSLSTSTAPVHRGAYHSRKIGAKISEHRGQELRKLDKERAVREEKADIKHGRKKTAITDFFSRATFSGSQSQEPKQEPDSPSEERLPNSDWSDSEIGGQGVNQAASSHASVIELSDSSGSDIVEEILGKSSTPWVTLEVVEDEDDGPLHIKPCELSPEARAEEGLDDLLWDPSEQISPYAAQRQLPEPAQTQPLQPGEATYLHHELGFIMPNCPQPQKIISQVPSNSSVDRSSAPKARDWTWT</sequence>
<dbReference type="AlphaFoldDB" id="A0AAD7AMP0"/>
<name>A0AAD7AMP0_9AGAR</name>
<dbReference type="EMBL" id="JARIHO010000004">
    <property type="protein sequence ID" value="KAJ7363107.1"/>
    <property type="molecule type" value="Genomic_DNA"/>
</dbReference>